<comment type="similarity">
    <text evidence="3">Belongs to the bile acid:sodium symporter (BASS) (TC 2.A.28) family.</text>
</comment>
<dbReference type="InterPro" id="IPR006594">
    <property type="entry name" value="LisH"/>
</dbReference>
<feature type="compositionally biased region" description="Low complexity" evidence="14">
    <location>
        <begin position="779"/>
        <end position="812"/>
    </location>
</feature>
<accession>A0A498KCC5</accession>
<dbReference type="InterPro" id="IPR001680">
    <property type="entry name" value="WD40_rpt"/>
</dbReference>
<evidence type="ECO:0000256" key="11">
    <source>
        <dbReference type="ARBA" id="ARBA00022989"/>
    </source>
</evidence>
<evidence type="ECO:0000313" key="16">
    <source>
        <dbReference type="EMBL" id="RXI05819.1"/>
    </source>
</evidence>
<feature type="compositionally biased region" description="Polar residues" evidence="14">
    <location>
        <begin position="830"/>
        <end position="844"/>
    </location>
</feature>
<keyword evidence="17" id="KW-1185">Reference proteome</keyword>
<feature type="region of interest" description="Disordered" evidence="14">
    <location>
        <begin position="509"/>
        <end position="548"/>
    </location>
</feature>
<evidence type="ECO:0000256" key="10">
    <source>
        <dbReference type="ARBA" id="ARBA00022946"/>
    </source>
</evidence>
<dbReference type="PROSITE" id="PS50082">
    <property type="entry name" value="WD_REPEATS_2"/>
    <property type="match status" value="4"/>
</dbReference>
<sequence length="1253" mass="136381">MSSISSKFALKDFKLRTCDAFCRPAASLSARRLQSHLDSRGELSVPENVRCCAIQSKTWSPIVAKPPSSIIQTSRNSKVFCKAATNLSGDLPSSTPSGMNLYEKIIETLTTLFPVWVILGTILGIYKPAAVTWLQTDLFTLGLGFLMLSMGLTLTFEDFRRCLRNPWTVGVGFLAQYMIKPLLGFVIALTLKLSAPIATGLILVSCCPGGQASNVATYISKGNVALSVLMTTCSTIGAIIMTPLLTKLLAGQLVPVDAVGLALSTFQVVLMPTIVGVLANEFFPKFTSKIAAVTPLIGVMLTTLLCASPIGQVSEVLKTQGAQLILPVAILHGAAFGIGYWISKLSFGESTSRTISIECGMQSSALGFLLAQKHFTNPLVAVPSAVSVVCMASQTNWEADKMLDVYIYDYLMKRKLHASAKAFQDEGKVSTDPVAIDAPGGFLFEWWSVFWDIFIARTNEKHSEAAASYIETQVIKAREQQQQQKPQLQDQMQMQQLLLQRHAQQQQQQRQQQQQQQQPQQQQQQQQQRRDGTQLHNGTANDSLLRQNPATANSMATKMYEERLKLPPQRDAMDDAAIKQRLGDNMSQLLDPNHASMMKAATAGGQPPGQMLHGTPGGVLGNLQQPHSRSQQLPGSSQDIKSEVMNPRAVAPEGSLIGTHGSNQGNNNLTLKGWPLTGFDRLRSGILQQQNSLMQSPQPYNQLLQQQQLMLAQQNLASPSSNDLDNRRMKMLLNNRNMVLGKDGQLSSVDVPNVGSPAQVGCPVLPRGDADMLMKPTYQLQQQQMQSNNQQQQPYSQHPLSGQHSQNSSQHLQQHEKIMGSGSMAPDGSMPNTLQGNDQASKNQLGRKRKQPVSSSGPANSSGTVNTTGPSPSSPSTPSTHTAGDVMSMPTLPHNGGSSKSLLMFGSDGLGSRASAPNKLTDVDRFVDDGSLEDNVESFLSHDDADPRGRVVRCSDVSKGFSFKEVQLIPASTNKVECCHLSSDGKSLATGGHDRKAVLWCTETYSVKSTLDEHSQWITDVRFSPSMSRLATSSADKTVRVWDADNPGYSLRTFTGHSSTVMSVDFHPSKEDFLCSCDNNSEIRYWSIKNGSCAGVFKGGATQVRFQPCFGRNLAAAADNFVSILDVETQVCRLKLQGHKSAVHSVCWDPSGDYLASVSDDLVRVWTIGSSCKGEFIHELSCSGNKFNTCVFHPTYPALLVIGCYETLELWNMTENKTMTLHAHDKLVSSLAVSSATGLVASASHDKCVKLWK</sequence>
<dbReference type="InterPro" id="IPR002657">
    <property type="entry name" value="BilAc:Na_symport/Acr3"/>
</dbReference>
<evidence type="ECO:0000256" key="6">
    <source>
        <dbReference type="ARBA" id="ARBA00022574"/>
    </source>
</evidence>
<dbReference type="CDD" id="cd00200">
    <property type="entry name" value="WD40"/>
    <property type="match status" value="1"/>
</dbReference>
<evidence type="ECO:0000256" key="2">
    <source>
        <dbReference type="ARBA" id="ARBA00004141"/>
    </source>
</evidence>
<keyword evidence="11 15" id="KW-1133">Transmembrane helix</keyword>
<evidence type="ECO:0000256" key="4">
    <source>
        <dbReference type="ARBA" id="ARBA00022448"/>
    </source>
</evidence>
<keyword evidence="6 13" id="KW-0853">WD repeat</keyword>
<feature type="transmembrane region" description="Helical" evidence="15">
    <location>
        <begin position="138"/>
        <end position="156"/>
    </location>
</feature>
<reference evidence="16 17" key="1">
    <citation type="submission" date="2018-10" db="EMBL/GenBank/DDBJ databases">
        <title>A high-quality apple genome assembly.</title>
        <authorList>
            <person name="Hu J."/>
        </authorList>
    </citation>
    <scope>NUCLEOTIDE SEQUENCE [LARGE SCALE GENOMIC DNA]</scope>
    <source>
        <strain evidence="17">cv. HFTH1</strain>
        <tissue evidence="16">Young leaf</tissue>
    </source>
</reference>
<protein>
    <recommendedName>
        <fullName evidence="18">LisH domain-containing protein</fullName>
    </recommendedName>
</protein>
<dbReference type="InterPro" id="IPR038770">
    <property type="entry name" value="Na+/solute_symporter_sf"/>
</dbReference>
<dbReference type="GO" id="GO:0016020">
    <property type="term" value="C:membrane"/>
    <property type="evidence" value="ECO:0007669"/>
    <property type="project" value="UniProtKB-SubCell"/>
</dbReference>
<evidence type="ECO:0000256" key="9">
    <source>
        <dbReference type="ARBA" id="ARBA00022737"/>
    </source>
</evidence>
<keyword evidence="10" id="KW-0809">Transit peptide</keyword>
<feature type="repeat" description="WD" evidence="13">
    <location>
        <begin position="1136"/>
        <end position="1168"/>
    </location>
</feature>
<evidence type="ECO:0000256" key="12">
    <source>
        <dbReference type="ARBA" id="ARBA00023136"/>
    </source>
</evidence>
<dbReference type="AlphaFoldDB" id="A0A498KCC5"/>
<dbReference type="InterPro" id="IPR036322">
    <property type="entry name" value="WD40_repeat_dom_sf"/>
</dbReference>
<keyword evidence="5" id="KW-0150">Chloroplast</keyword>
<dbReference type="Pfam" id="PF08513">
    <property type="entry name" value="LisH"/>
    <property type="match status" value="1"/>
</dbReference>
<evidence type="ECO:0000256" key="15">
    <source>
        <dbReference type="SAM" id="Phobius"/>
    </source>
</evidence>
<feature type="repeat" description="WD" evidence="13">
    <location>
        <begin position="1221"/>
        <end position="1253"/>
    </location>
</feature>
<dbReference type="SMART" id="SM00667">
    <property type="entry name" value="LisH"/>
    <property type="match status" value="1"/>
</dbReference>
<dbReference type="SUPFAM" id="SSF50978">
    <property type="entry name" value="WD40 repeat-like"/>
    <property type="match status" value="1"/>
</dbReference>
<dbReference type="SMART" id="SM00320">
    <property type="entry name" value="WD40"/>
    <property type="match status" value="7"/>
</dbReference>
<gene>
    <name evidence="16" type="ORF">DVH24_017861</name>
</gene>
<feature type="transmembrane region" description="Helical" evidence="15">
    <location>
        <begin position="290"/>
        <end position="310"/>
    </location>
</feature>
<keyword evidence="7" id="KW-0934">Plastid</keyword>
<evidence type="ECO:0000256" key="13">
    <source>
        <dbReference type="PROSITE-ProRule" id="PRU00221"/>
    </source>
</evidence>
<dbReference type="GO" id="GO:0009941">
    <property type="term" value="C:chloroplast envelope"/>
    <property type="evidence" value="ECO:0007669"/>
    <property type="project" value="UniProtKB-SubCell"/>
</dbReference>
<keyword evidence="12 15" id="KW-0472">Membrane</keyword>
<evidence type="ECO:0000256" key="7">
    <source>
        <dbReference type="ARBA" id="ARBA00022640"/>
    </source>
</evidence>
<dbReference type="Gene3D" id="1.20.1530.20">
    <property type="match status" value="1"/>
</dbReference>
<feature type="compositionally biased region" description="Polar residues" evidence="14">
    <location>
        <begin position="534"/>
        <end position="548"/>
    </location>
</feature>
<evidence type="ECO:0008006" key="18">
    <source>
        <dbReference type="Google" id="ProtNLM"/>
    </source>
</evidence>
<organism evidence="16 17">
    <name type="scientific">Malus domestica</name>
    <name type="common">Apple</name>
    <name type="synonym">Pyrus malus</name>
    <dbReference type="NCBI Taxonomy" id="3750"/>
    <lineage>
        <taxon>Eukaryota</taxon>
        <taxon>Viridiplantae</taxon>
        <taxon>Streptophyta</taxon>
        <taxon>Embryophyta</taxon>
        <taxon>Tracheophyta</taxon>
        <taxon>Spermatophyta</taxon>
        <taxon>Magnoliopsida</taxon>
        <taxon>eudicotyledons</taxon>
        <taxon>Gunneridae</taxon>
        <taxon>Pentapetalae</taxon>
        <taxon>rosids</taxon>
        <taxon>fabids</taxon>
        <taxon>Rosales</taxon>
        <taxon>Rosaceae</taxon>
        <taxon>Amygdaloideae</taxon>
        <taxon>Maleae</taxon>
        <taxon>Malus</taxon>
    </lineage>
</organism>
<dbReference type="FunFam" id="1.20.1530.20:FF:000018">
    <property type="entry name" value="Probable sodium/metabolite cotransporter BASS1, chloroplastic"/>
    <property type="match status" value="1"/>
</dbReference>
<keyword evidence="9" id="KW-0677">Repeat</keyword>
<feature type="transmembrane region" description="Helical" evidence="15">
    <location>
        <begin position="224"/>
        <end position="246"/>
    </location>
</feature>
<comment type="caution">
    <text evidence="16">The sequence shown here is derived from an EMBL/GenBank/DDBJ whole genome shotgun (WGS) entry which is preliminary data.</text>
</comment>
<dbReference type="GO" id="GO:0005634">
    <property type="term" value="C:nucleus"/>
    <property type="evidence" value="ECO:0007669"/>
    <property type="project" value="TreeGrafter"/>
</dbReference>
<feature type="region of interest" description="Disordered" evidence="14">
    <location>
        <begin position="779"/>
        <end position="900"/>
    </location>
</feature>
<keyword evidence="8 15" id="KW-0812">Transmembrane</keyword>
<dbReference type="STRING" id="3750.A0A498KCC5"/>
<evidence type="ECO:0000256" key="5">
    <source>
        <dbReference type="ARBA" id="ARBA00022528"/>
    </source>
</evidence>
<dbReference type="PROSITE" id="PS50294">
    <property type="entry name" value="WD_REPEATS_REGION"/>
    <property type="match status" value="3"/>
</dbReference>
<feature type="transmembrane region" description="Helical" evidence="15">
    <location>
        <begin position="258"/>
        <end position="278"/>
    </location>
</feature>
<dbReference type="Gene3D" id="2.130.10.10">
    <property type="entry name" value="YVTN repeat-like/Quinoprotein amine dehydrogenase"/>
    <property type="match status" value="2"/>
</dbReference>
<feature type="repeat" description="WD" evidence="13">
    <location>
        <begin position="1054"/>
        <end position="1096"/>
    </location>
</feature>
<evidence type="ECO:0000256" key="1">
    <source>
        <dbReference type="ARBA" id="ARBA00004119"/>
    </source>
</evidence>
<dbReference type="PROSITE" id="PS50896">
    <property type="entry name" value="LISH"/>
    <property type="match status" value="1"/>
</dbReference>
<evidence type="ECO:0000256" key="8">
    <source>
        <dbReference type="ARBA" id="ARBA00022692"/>
    </source>
</evidence>
<evidence type="ECO:0000256" key="3">
    <source>
        <dbReference type="ARBA" id="ARBA00006528"/>
    </source>
</evidence>
<dbReference type="PANTHER" id="PTHR45093:SF4">
    <property type="entry name" value="LISH DOMAIN-CONTAINING PROTEIN"/>
    <property type="match status" value="1"/>
</dbReference>
<feature type="transmembrane region" description="Helical" evidence="15">
    <location>
        <begin position="322"/>
        <end position="342"/>
    </location>
</feature>
<feature type="compositionally biased region" description="Low complexity" evidence="14">
    <location>
        <begin position="860"/>
        <end position="880"/>
    </location>
</feature>
<dbReference type="Proteomes" id="UP000290289">
    <property type="component" value="Chromosome 2"/>
</dbReference>
<dbReference type="PANTHER" id="PTHR45093">
    <property type="entry name" value="TRANSCRIPTION ACTIVATOR MSS11"/>
    <property type="match status" value="1"/>
</dbReference>
<dbReference type="EMBL" id="RDQH01000328">
    <property type="protein sequence ID" value="RXI05819.1"/>
    <property type="molecule type" value="Genomic_DNA"/>
</dbReference>
<feature type="repeat" description="WD" evidence="13">
    <location>
        <begin position="1011"/>
        <end position="1046"/>
    </location>
</feature>
<evidence type="ECO:0000313" key="17">
    <source>
        <dbReference type="Proteomes" id="UP000290289"/>
    </source>
</evidence>
<proteinExistence type="inferred from homology"/>
<feature type="compositionally biased region" description="Low complexity" evidence="14">
    <location>
        <begin position="509"/>
        <end position="527"/>
    </location>
</feature>
<feature type="transmembrane region" description="Helical" evidence="15">
    <location>
        <begin position="182"/>
        <end position="204"/>
    </location>
</feature>
<feature type="transmembrane region" description="Helical" evidence="15">
    <location>
        <begin position="105"/>
        <end position="126"/>
    </location>
</feature>
<dbReference type="PROSITE" id="PS00678">
    <property type="entry name" value="WD_REPEATS_1"/>
    <property type="match status" value="1"/>
</dbReference>
<keyword evidence="4" id="KW-0813">Transport</keyword>
<dbReference type="Pfam" id="PF00400">
    <property type="entry name" value="WD40"/>
    <property type="match status" value="5"/>
</dbReference>
<name>A0A498KCC5_MALDO</name>
<evidence type="ECO:0000256" key="14">
    <source>
        <dbReference type="SAM" id="MobiDB-lite"/>
    </source>
</evidence>
<dbReference type="Pfam" id="PF01758">
    <property type="entry name" value="SBF"/>
    <property type="match status" value="1"/>
</dbReference>
<dbReference type="InterPro" id="IPR015943">
    <property type="entry name" value="WD40/YVTN_repeat-like_dom_sf"/>
</dbReference>
<comment type="subcellular location">
    <subcellularLocation>
        <location evidence="2">Membrane</location>
        <topology evidence="2">Multi-pass membrane protein</topology>
    </subcellularLocation>
    <subcellularLocation>
        <location evidence="1">Plastid</location>
        <location evidence="1">Chloroplast envelope</location>
    </subcellularLocation>
</comment>
<dbReference type="InterPro" id="IPR019775">
    <property type="entry name" value="WD40_repeat_CS"/>
</dbReference>